<dbReference type="InterPro" id="IPR025110">
    <property type="entry name" value="AMP-bd_C"/>
</dbReference>
<dbReference type="Gene3D" id="3.30.559.30">
    <property type="entry name" value="Nonribosomal peptide synthetase, condensation domain"/>
    <property type="match status" value="2"/>
</dbReference>
<dbReference type="InterPro" id="IPR029058">
    <property type="entry name" value="AB_hydrolase_fold"/>
</dbReference>
<dbReference type="Proteomes" id="UP001595765">
    <property type="component" value="Unassembled WGS sequence"/>
</dbReference>
<feature type="region of interest" description="Disordered" evidence="4">
    <location>
        <begin position="2079"/>
        <end position="2101"/>
    </location>
</feature>
<dbReference type="InterPro" id="IPR023213">
    <property type="entry name" value="CAT-like_dom_sf"/>
</dbReference>
<dbReference type="PROSITE" id="PS00455">
    <property type="entry name" value="AMP_BINDING"/>
    <property type="match status" value="1"/>
</dbReference>
<dbReference type="SMART" id="SM00823">
    <property type="entry name" value="PKS_PP"/>
    <property type="match status" value="2"/>
</dbReference>
<dbReference type="CDD" id="cd05930">
    <property type="entry name" value="A_NRPS"/>
    <property type="match status" value="1"/>
</dbReference>
<dbReference type="Pfam" id="PF00668">
    <property type="entry name" value="Condensation"/>
    <property type="match status" value="3"/>
</dbReference>
<evidence type="ECO:0000256" key="1">
    <source>
        <dbReference type="ARBA" id="ARBA00001957"/>
    </source>
</evidence>
<dbReference type="InterPro" id="IPR020806">
    <property type="entry name" value="PKS_PP-bd"/>
</dbReference>
<dbReference type="Pfam" id="PF00975">
    <property type="entry name" value="Thioesterase"/>
    <property type="match status" value="1"/>
</dbReference>
<dbReference type="Pfam" id="PF00501">
    <property type="entry name" value="AMP-binding"/>
    <property type="match status" value="2"/>
</dbReference>
<dbReference type="PROSITE" id="PS50075">
    <property type="entry name" value="CARRIER"/>
    <property type="match status" value="2"/>
</dbReference>
<evidence type="ECO:0000256" key="4">
    <source>
        <dbReference type="SAM" id="MobiDB-lite"/>
    </source>
</evidence>
<feature type="region of interest" description="Disordered" evidence="4">
    <location>
        <begin position="1213"/>
        <end position="1241"/>
    </location>
</feature>
<dbReference type="SUPFAM" id="SSF53474">
    <property type="entry name" value="alpha/beta-Hydrolases"/>
    <property type="match status" value="1"/>
</dbReference>
<keyword evidence="2" id="KW-0596">Phosphopantetheine</keyword>
<evidence type="ECO:0000256" key="2">
    <source>
        <dbReference type="ARBA" id="ARBA00022450"/>
    </source>
</evidence>
<dbReference type="InterPro" id="IPR020845">
    <property type="entry name" value="AMP-binding_CS"/>
</dbReference>
<dbReference type="EMBL" id="JBHSBB010000040">
    <property type="protein sequence ID" value="MFC4036159.1"/>
    <property type="molecule type" value="Genomic_DNA"/>
</dbReference>
<dbReference type="Pfam" id="PF13193">
    <property type="entry name" value="AMP-binding_C"/>
    <property type="match status" value="2"/>
</dbReference>
<dbReference type="Gene3D" id="3.40.50.12780">
    <property type="entry name" value="N-terminal domain of ligase-like"/>
    <property type="match status" value="1"/>
</dbReference>
<dbReference type="PANTHER" id="PTHR45527:SF1">
    <property type="entry name" value="FATTY ACID SYNTHASE"/>
    <property type="match status" value="1"/>
</dbReference>
<dbReference type="CDD" id="cd12117">
    <property type="entry name" value="A_NRPS_Srf_like"/>
    <property type="match status" value="1"/>
</dbReference>
<proteinExistence type="predicted"/>
<comment type="caution">
    <text evidence="6">The sequence shown here is derived from an EMBL/GenBank/DDBJ whole genome shotgun (WGS) entry which is preliminary data.</text>
</comment>
<dbReference type="InterPro" id="IPR001031">
    <property type="entry name" value="Thioesterase"/>
</dbReference>
<reference evidence="7" key="1">
    <citation type="journal article" date="2019" name="Int. J. Syst. Evol. Microbiol.">
        <title>The Global Catalogue of Microorganisms (GCM) 10K type strain sequencing project: providing services to taxonomists for standard genome sequencing and annotation.</title>
        <authorList>
            <consortium name="The Broad Institute Genomics Platform"/>
            <consortium name="The Broad Institute Genome Sequencing Center for Infectious Disease"/>
            <person name="Wu L."/>
            <person name="Ma J."/>
        </authorList>
    </citation>
    <scope>NUCLEOTIDE SEQUENCE [LARGE SCALE GENOMIC DNA]</scope>
    <source>
        <strain evidence="7">CGMCC 4.7237</strain>
    </source>
</reference>
<dbReference type="InterPro" id="IPR042099">
    <property type="entry name" value="ANL_N_sf"/>
</dbReference>
<dbReference type="Gene3D" id="3.30.300.30">
    <property type="match status" value="2"/>
</dbReference>
<gene>
    <name evidence="6" type="ORF">ACFO3J_32620</name>
</gene>
<dbReference type="Gene3D" id="3.40.50.980">
    <property type="match status" value="2"/>
</dbReference>
<dbReference type="RefSeq" id="WP_386437364.1">
    <property type="nucleotide sequence ID" value="NZ_JBHSBB010000040.1"/>
</dbReference>
<dbReference type="InterPro" id="IPR000873">
    <property type="entry name" value="AMP-dep_synth/lig_dom"/>
</dbReference>
<dbReference type="Gene3D" id="1.10.1200.10">
    <property type="entry name" value="ACP-like"/>
    <property type="match status" value="1"/>
</dbReference>
<dbReference type="Gene3D" id="2.30.38.10">
    <property type="entry name" value="Luciferase, Domain 3"/>
    <property type="match status" value="1"/>
</dbReference>
<feature type="domain" description="Carrier" evidence="5">
    <location>
        <begin position="2097"/>
        <end position="2172"/>
    </location>
</feature>
<dbReference type="CDD" id="cd19540">
    <property type="entry name" value="LCL_NRPS-like"/>
    <property type="match status" value="2"/>
</dbReference>
<dbReference type="SUPFAM" id="SSF56801">
    <property type="entry name" value="Acetyl-CoA synthetase-like"/>
    <property type="match status" value="2"/>
</dbReference>
<dbReference type="InterPro" id="IPR009081">
    <property type="entry name" value="PP-bd_ACP"/>
</dbReference>
<dbReference type="SUPFAM" id="SSF52777">
    <property type="entry name" value="CoA-dependent acyltransferases"/>
    <property type="match status" value="5"/>
</dbReference>
<dbReference type="PANTHER" id="PTHR45527">
    <property type="entry name" value="NONRIBOSOMAL PEPTIDE SYNTHETASE"/>
    <property type="match status" value="1"/>
</dbReference>
<feature type="region of interest" description="Disordered" evidence="4">
    <location>
        <begin position="1"/>
        <end position="38"/>
    </location>
</feature>
<dbReference type="InterPro" id="IPR036736">
    <property type="entry name" value="ACP-like_sf"/>
</dbReference>
<dbReference type="NCBIfam" id="TIGR01733">
    <property type="entry name" value="AA-adenyl-dom"/>
    <property type="match status" value="2"/>
</dbReference>
<sequence length="2447" mass="261366">MPPNGQPPTANDSQELGEDDPSDISAVVDGGPAVEPAPPVTERIAARSLAAPERPAVVAGARTVTYGELALAVAFRADELAAAGAGPGRLVAVHRQRGVEAIVSLLAVLRTGAAYLPLDPGAPAARNAAILADACGQAAPPTEQELAAGDAVLAGPGVEEGTAYVIYTSGSTGTPNGVVVGREALAHFTAGAGEVYGIGADDRVLQFAPLHFDASVEEIFVTLGAGGTLVLRDDDMLDVAGLLAGCVQHGITVLDLPTAYWHEVAHALASGTVELPSALRTVIIGGEAALPERVAQWCEAAGDRVRLLNTYGPTEATVVATVADLSGYEDGPIPIGRPLPGVRAAVVDGELLLLGGGLARGYLHRPELDARRFTEWQGRRAYRTGDLVTVLPDGQLGYRGRRDDEVKINGHRIDPASVESVLSGHAGVREAAVVAQESAEGVKRLVAFVAADGVGVEELRALVREQLPPAAVPNAIGLVGALPRTSSGKIDRKLLRITGVARVRSAAPRETPDLVADFDGELLPEEDRVPLSFAQRRLWFLNRLEGPSSTYNAPIVLRLDGVPDRDALEAALADLVARHEVLRTVFPAADAEPYQHVLEDPPTRLAVRTCDPADIGARVADLTGEAFDITCQLPLRPTLLLPGDGTAVLVLLLHHVATDGWSVAPLLRDLGAAYDSRAAGHGPRWEPLPVQYADYTLWQHDMLGDPGREESLAHRQLGYWREALAGLPAVVDLPADRPRPAEPTNEGATLVGRLDADVQRRLLDLAERTGASLLMVLQTGLALALAAAGAGTDIAIGTPVAGRGDDALDDMVGFFVNTLVLRTDVSGDVATLAELVARVRDADLAAYAHQEVPFDLVVEYLNPERSLAHNPFFQVMLTAQGGRADGEDSVGLGDFSGRFMETGLDPAKFDISASCVDLTDPRGAAAGLEVWWQYAVDLFEHDTAQLLLELYLRALRALADTPDARPSRLALLIEQESGELAARRERAAAARAAGPAPVAVRTGISPREEILCGLFAEVIGAERIGPDDDFFTAGGHSMMGVRLMNRIRTVLGVEVRIRDLFLAPTPAALARRIARLAVSDDRPPLVPAERPERVPMSYAQLRLWFIDQLEGPGRSYNIPFALRLDRPLDPEVLADALADVAGRHEALRTVYPAPDGRPYQKVLTGVRPELQVVRTTPERVAGAVDAAAGHVFDLADEIPFRAWLIEAATGSAGTGAGTAHARPPAAASTAAPGTDGTDGTDGTVTQTLVLLLHHIATDGWSTDPLLDDLAEAYTARAAGRTPGWQPLPVQYADYTLWQDRTLGSADDPGSATARHLAYWKQQLADAPPVLELPAARTRPADSSHAGAQAPLSLDADTHRRLARIAHAGGATLFMVVQAALAATLTRHGAGTDLPLGTVVAGRDDEALDRLVGFFVNTLVLRCDTSGSPTFTELLARVRETDLAAYAHQDLPFDRLVEHLNPQRSTAHHPLVQVMVQVHPAEDTAVKDTPLAGTPVGFETGFTKFDLTLSLWETKDAAGGPGGLSGVLEYATELYDAATAESFAERLARVLRAVARAPERPVDDIDLLTAAEEHLLVTEYNDTATPLTDVGLVHEVFAARARRDPDRIAVSYEDDTLTYGELDASANVLAHRLIAAGVVRGGAVGVLMDRVPDLVVAALAVARTGAAYVPVDPRLPDTRVRMMMEDVGAAVLLTRGGHPDSPAVIGELAAGTRVLTADSPPPPGTSDRAPGVSVGEDDVFYVMFTSGSTGRPKGVGVTHRNVVELAADRVWSPASHRRMLVHSAIGFDASTYELWVPLLNGCQLVMAPGDGTDVAEIDRTVRTYDVTAAYFTMGLFHIMADEGLSTLARLREVWTGGDVASPEALKRVLDHCPDTTVVHSYGPTETTFASHYQQFPAGRRDFRGVYLGVPMDNTRIHVLDDRLRPVPPGVPGEMYVAGSHVARGYTGRPGLTAERFVADPFGSDGGRMYRTGDLVLWQPDGELRFLGRADGQVKLRGFRIEPGEIEAVLSRHPAAGQTAVVVREDRPGDKRLVAYVVPRAGTSVTEAEFLAAAGRELPSHMVPSAVVLVESIPLTVNGKPDRKALPAPKLRSAPSGRRPRNPREEVLCGLFAEILNVPGVGIDDNFFALGGHSLLGVRLMSRMRTALGVERTVRDLFRSPTPAGLLGDGAEAGDPMGVLLPLSPRGTRRPLFCVHPGTGVGWSYAGLAQHLGTDQPLYALQTRALREPDYSPRDVEEMAEEYLRRIRQVQPWGPYRLLGWSFGGTVAHAIAALLAKTGERAELIAMMDVRPMPPQRQRVRLTEADKRDVLFAEQDDGGNKPFDLAAGVERMRRRDMVLADFSDEEIKGVIAASFDHAEILPMYHPTRVATELLFFTARQPLDPGDSLAQEWAPFIDGPVENHGIDCPHLRMAETEPMAHIGRVLAEKLQSLDTAQSADADEPALSPNM</sequence>
<name>A0ABV8HYY8_9ACTN</name>
<evidence type="ECO:0000313" key="6">
    <source>
        <dbReference type="EMBL" id="MFC4036159.1"/>
    </source>
</evidence>
<dbReference type="Pfam" id="PF00550">
    <property type="entry name" value="PP-binding"/>
    <property type="match status" value="2"/>
</dbReference>
<dbReference type="Gene3D" id="3.40.50.1820">
    <property type="entry name" value="alpha/beta hydrolase"/>
    <property type="match status" value="1"/>
</dbReference>
<protein>
    <submittedName>
        <fullName evidence="6">Amino acid adenylation domain-containing protein</fullName>
    </submittedName>
</protein>
<accession>A0ABV8HYY8</accession>
<dbReference type="InterPro" id="IPR010071">
    <property type="entry name" value="AA_adenyl_dom"/>
</dbReference>
<evidence type="ECO:0000259" key="5">
    <source>
        <dbReference type="PROSITE" id="PS50075"/>
    </source>
</evidence>
<feature type="domain" description="Carrier" evidence="5">
    <location>
        <begin position="1002"/>
        <end position="1077"/>
    </location>
</feature>
<dbReference type="InterPro" id="IPR001242">
    <property type="entry name" value="Condensation_dom"/>
</dbReference>
<evidence type="ECO:0000256" key="3">
    <source>
        <dbReference type="ARBA" id="ARBA00022553"/>
    </source>
</evidence>
<organism evidence="6 7">
    <name type="scientific">Streptomyces polygonati</name>
    <dbReference type="NCBI Taxonomy" id="1617087"/>
    <lineage>
        <taxon>Bacteria</taxon>
        <taxon>Bacillati</taxon>
        <taxon>Actinomycetota</taxon>
        <taxon>Actinomycetes</taxon>
        <taxon>Kitasatosporales</taxon>
        <taxon>Streptomycetaceae</taxon>
        <taxon>Streptomyces</taxon>
    </lineage>
</organism>
<dbReference type="SUPFAM" id="SSF47336">
    <property type="entry name" value="ACP-like"/>
    <property type="match status" value="2"/>
</dbReference>
<dbReference type="InterPro" id="IPR045851">
    <property type="entry name" value="AMP-bd_C_sf"/>
</dbReference>
<evidence type="ECO:0000313" key="7">
    <source>
        <dbReference type="Proteomes" id="UP001595765"/>
    </source>
</evidence>
<keyword evidence="3" id="KW-0597">Phosphoprotein</keyword>
<dbReference type="Gene3D" id="3.30.559.10">
    <property type="entry name" value="Chloramphenicol acetyltransferase-like domain"/>
    <property type="match status" value="2"/>
</dbReference>
<keyword evidence="7" id="KW-1185">Reference proteome</keyword>
<comment type="cofactor">
    <cofactor evidence="1">
        <name>pantetheine 4'-phosphate</name>
        <dbReference type="ChEBI" id="CHEBI:47942"/>
    </cofactor>
</comment>